<feature type="region of interest" description="Disordered" evidence="1">
    <location>
        <begin position="31"/>
        <end position="69"/>
    </location>
</feature>
<keyword evidence="3" id="KW-1185">Reference proteome</keyword>
<evidence type="ECO:0000256" key="1">
    <source>
        <dbReference type="SAM" id="MobiDB-lite"/>
    </source>
</evidence>
<dbReference type="AlphaFoldDB" id="A0AAV6US54"/>
<feature type="compositionally biased region" description="Basic and acidic residues" evidence="1">
    <location>
        <begin position="101"/>
        <end position="110"/>
    </location>
</feature>
<accession>A0AAV6US54</accession>
<dbReference type="EMBL" id="JAFNEN010000294">
    <property type="protein sequence ID" value="KAG8186647.1"/>
    <property type="molecule type" value="Genomic_DNA"/>
</dbReference>
<name>A0AAV6US54_9ARAC</name>
<feature type="region of interest" description="Disordered" evidence="1">
    <location>
        <begin position="95"/>
        <end position="114"/>
    </location>
</feature>
<proteinExistence type="predicted"/>
<organism evidence="2 3">
    <name type="scientific">Oedothorax gibbosus</name>
    <dbReference type="NCBI Taxonomy" id="931172"/>
    <lineage>
        <taxon>Eukaryota</taxon>
        <taxon>Metazoa</taxon>
        <taxon>Ecdysozoa</taxon>
        <taxon>Arthropoda</taxon>
        <taxon>Chelicerata</taxon>
        <taxon>Arachnida</taxon>
        <taxon>Araneae</taxon>
        <taxon>Araneomorphae</taxon>
        <taxon>Entelegynae</taxon>
        <taxon>Araneoidea</taxon>
        <taxon>Linyphiidae</taxon>
        <taxon>Erigoninae</taxon>
        <taxon>Oedothorax</taxon>
    </lineage>
</organism>
<evidence type="ECO:0000313" key="3">
    <source>
        <dbReference type="Proteomes" id="UP000827092"/>
    </source>
</evidence>
<feature type="compositionally biased region" description="Basic residues" evidence="1">
    <location>
        <begin position="51"/>
        <end position="62"/>
    </location>
</feature>
<reference evidence="2 3" key="1">
    <citation type="journal article" date="2022" name="Nat. Ecol. Evol.">
        <title>A masculinizing supergene underlies an exaggerated male reproductive morph in a spider.</title>
        <authorList>
            <person name="Hendrickx F."/>
            <person name="De Corte Z."/>
            <person name="Sonet G."/>
            <person name="Van Belleghem S.M."/>
            <person name="Kostlbacher S."/>
            <person name="Vangestel C."/>
        </authorList>
    </citation>
    <scope>NUCLEOTIDE SEQUENCE [LARGE SCALE GENOMIC DNA]</scope>
    <source>
        <strain evidence="2">W744_W776</strain>
    </source>
</reference>
<comment type="caution">
    <text evidence="2">The sequence shown here is derived from an EMBL/GenBank/DDBJ whole genome shotgun (WGS) entry which is preliminary data.</text>
</comment>
<evidence type="ECO:0000313" key="2">
    <source>
        <dbReference type="EMBL" id="KAG8186647.1"/>
    </source>
</evidence>
<dbReference type="Proteomes" id="UP000827092">
    <property type="component" value="Unassembled WGS sequence"/>
</dbReference>
<sequence length="147" mass="16526">MYFHPAFPILLMTNKPHHGLQPLSEEICPRETKQTLPESPFLDSSMMNSGHTKRQKQKKKKTPPGIVESPIVQRSTALRPLSLIVSEQGIILPKQAPTSVHHMEPSKDSQSKNPFACTRNISAARIAFFPQPTVSRERENPQETVAH</sequence>
<protein>
    <submittedName>
        <fullName evidence="2">Uncharacterized protein</fullName>
    </submittedName>
</protein>
<gene>
    <name evidence="2" type="ORF">JTE90_014723</name>
</gene>